<reference evidence="1" key="1">
    <citation type="submission" date="2022-08" db="EMBL/GenBank/DDBJ databases">
        <title>Genome sequencing of Pelomonas sp. UHG3.</title>
        <authorList>
            <person name="So Y."/>
        </authorList>
    </citation>
    <scope>NUCLEOTIDE SEQUENCE</scope>
    <source>
        <strain evidence="1">UHG3</strain>
    </source>
</reference>
<dbReference type="EMBL" id="JAPPUY010000005">
    <property type="protein sequence ID" value="MCY4747093.1"/>
    <property type="molecule type" value="Genomic_DNA"/>
</dbReference>
<protein>
    <submittedName>
        <fullName evidence="1">DUF6531 domain-containing protein</fullName>
    </submittedName>
</protein>
<accession>A0ACC6CF64</accession>
<evidence type="ECO:0000313" key="2">
    <source>
        <dbReference type="Proteomes" id="UP001076464"/>
    </source>
</evidence>
<organism evidence="1 2">
    <name type="scientific">Roseateles hydrophilus</name>
    <dbReference type="NCBI Taxonomy" id="2975054"/>
    <lineage>
        <taxon>Bacteria</taxon>
        <taxon>Pseudomonadati</taxon>
        <taxon>Pseudomonadota</taxon>
        <taxon>Betaproteobacteria</taxon>
        <taxon>Burkholderiales</taxon>
        <taxon>Sphaerotilaceae</taxon>
        <taxon>Roseateles</taxon>
    </lineage>
</organism>
<keyword evidence="2" id="KW-1185">Reference proteome</keyword>
<name>A0ACC6CF64_9BURK</name>
<proteinExistence type="predicted"/>
<comment type="caution">
    <text evidence="1">The sequence shown here is derived from an EMBL/GenBank/DDBJ whole genome shotgun (WGS) entry which is preliminary data.</text>
</comment>
<dbReference type="Proteomes" id="UP001076464">
    <property type="component" value="Unassembled WGS sequence"/>
</dbReference>
<sequence>MTANFLLLWRHGGLCLALCLASLLAPSSPARAALLSSPAASCDPTIATCAPGGGSKPLCELLGTCPPGGGGGGGGPTCPAPPGGGSPSCGGAGPASVGGGGTGGVSVGGGNPINLLSGNKYQEETDLAPLPGVLGLELKRHYNSLSSYAGLAGAQWATSYETVLYDLGHQVQIVQADGRRITLQRGVGANARLCTSPQPQDGQVRIEGEGAERVFHWRWGDGRTLSFRSVGPMPSKGYPLHSITAATGERVQLAYNPLGDLSSITDPQGRKLVLAYGKPQAGKRALLQSLSTPLGQIRYRHDELGRLTHVMHTAPGVDKPHLTRLYHYEAAHQAGNVFALTGISVQAPGEHKGAPQRLSTYAYETSGRAILSTKGRPLQKGADGQVLPGTGVEQITLNYLQTATANEGAPDKTGEVQPRPQSQGRVQLTNSLGQTSTLTTAVIGGQLRLIEFTGAGCSTCGPVNRRYAYGTAGQLLRSIALDAQGQPLSAELISHDRWGRLAQRSRQVYSQGKPVGAPQWLQRYEYTDLRYADGSIALGQQPTRITQPSVIAGKTRSTEFEYNDKGQVLRIGERGWSPVNELGQMIPQGVALQRQLEFAYKTERGISVLTQELEPTQRFDPSGAEGQLPAAGQERADMRNAAERQPLAEGQGAAQMSERSAPNRLHVERAREGSVAERELALLSQGDLQAQRLFDDLGRVVAIRNPQQGWRTAVYNARNQLTESHEPTGARQQASWDEAGRIHKLLRFGPGAKTASQTLRWVYQADRLVLASITDKFGERRSRFEHDSAGRLLKEWLDILPAGALQAAMTESVTLGVAYQLDAKGRVLAQVFTDASGAQLQLTRTLSPEGKIQSIHSASALPRWLGGDGAVVTDVQWSQHAGEYFATSIAHADGSIDKFALRAEMAANPQALQEPSAAATAAEVPHQAATQRPGLEHDPSGRPRRFQTAQGLLSLSWNAGGQLEGIQGSQDSSLHIYDAQGRRVARLSQAPARGSRLALYFYEGTRLLAQTDARGRGQLAYAHLGYRPIAQFPMDGKAWHQRLKDWAFGAEVRHIHTDEVGQVLALSGKNKQFDAQRDQPLRYVGQIDDGDDGGLRYHGARFFDPVSRQFISPDPQGAADSVIEVASKERLNLYAYAGGRPDYFFDPDGAARIRYFAITTGANGQAIGTNQGFTQARWAFIVDNIASTPLATNALARLRNEYANNGKGLLFDAGGNFLGGNASTRTWDAGNGTAADFSAHYGAAAISLAEFTIDDMDDAAATRLIASYIPADWATLNEGASCPDRAGLLPPIKFLPGEADIHVTRNVNPAVAGMTGRQANVQRILNCNRASTLAVTYANDEERRRIVKYEAAAELQEGPAPSAIYRDCSRNNGCRSGTAIVVNGNSYYASYGRTQFIAETFLRTLNGMTGTLTAAERRSLRLDQEVRLPNGRMGSIADMLAIAQRRADRAARAFSNYRTRFGSALPLANATAAWNQLTAPQRSAFQSDTGLGRQEFIDMLMYQVEGRARTENEGKNAFGTEAAFRTLDGDGGTAFGDWLRWLYASQDEYNFVSKTFLKSNLDTVTRAPAIAANFVNGEAVGSDAHRNRQRVIEDELARRVAVLHNSGSVVNATSANLTVPGYVQDYVNEFTYSAGRGDWRSLRCSDELGASPGLQMRELRLR</sequence>
<gene>
    <name evidence="1" type="ORF">NYO99_19120</name>
</gene>
<evidence type="ECO:0000313" key="1">
    <source>
        <dbReference type="EMBL" id="MCY4747093.1"/>
    </source>
</evidence>